<dbReference type="SUPFAM" id="SSF46785">
    <property type="entry name" value="Winged helix' DNA-binding domain"/>
    <property type="match status" value="1"/>
</dbReference>
<dbReference type="InterPro" id="IPR000835">
    <property type="entry name" value="HTH_MarR-typ"/>
</dbReference>
<evidence type="ECO:0000313" key="3">
    <source>
        <dbReference type="Proteomes" id="UP001165074"/>
    </source>
</evidence>
<reference evidence="2" key="1">
    <citation type="submission" date="2023-03" db="EMBL/GenBank/DDBJ databases">
        <title>Actinoallomurus iriomotensis NBRC 103684.</title>
        <authorList>
            <person name="Ichikawa N."/>
            <person name="Sato H."/>
            <person name="Tonouchi N."/>
        </authorList>
    </citation>
    <scope>NUCLEOTIDE SEQUENCE</scope>
    <source>
        <strain evidence="2">NBRC 103684</strain>
    </source>
</reference>
<dbReference type="PROSITE" id="PS50995">
    <property type="entry name" value="HTH_MARR_2"/>
    <property type="match status" value="1"/>
</dbReference>
<dbReference type="InterPro" id="IPR036388">
    <property type="entry name" value="WH-like_DNA-bd_sf"/>
</dbReference>
<dbReference type="Gene3D" id="1.10.10.10">
    <property type="entry name" value="Winged helix-like DNA-binding domain superfamily/Winged helix DNA-binding domain"/>
    <property type="match status" value="1"/>
</dbReference>
<organism evidence="2 3">
    <name type="scientific">Actinoallomurus iriomotensis</name>
    <dbReference type="NCBI Taxonomy" id="478107"/>
    <lineage>
        <taxon>Bacteria</taxon>
        <taxon>Bacillati</taxon>
        <taxon>Actinomycetota</taxon>
        <taxon>Actinomycetes</taxon>
        <taxon>Streptosporangiales</taxon>
        <taxon>Thermomonosporaceae</taxon>
        <taxon>Actinoallomurus</taxon>
    </lineage>
</organism>
<keyword evidence="3" id="KW-1185">Reference proteome</keyword>
<protein>
    <submittedName>
        <fullName evidence="2">MarR family transcriptional regulator</fullName>
    </submittedName>
</protein>
<name>A0A9W6S2D2_9ACTN</name>
<dbReference type="AlphaFoldDB" id="A0A9W6S2D2"/>
<proteinExistence type="predicted"/>
<feature type="domain" description="HTH marR-type" evidence="1">
    <location>
        <begin position="29"/>
        <end position="164"/>
    </location>
</feature>
<evidence type="ECO:0000259" key="1">
    <source>
        <dbReference type="PROSITE" id="PS50995"/>
    </source>
</evidence>
<dbReference type="Proteomes" id="UP001165074">
    <property type="component" value="Unassembled WGS sequence"/>
</dbReference>
<gene>
    <name evidence="2" type="ORF">Airi02_047340</name>
</gene>
<dbReference type="EMBL" id="BSTK01000006">
    <property type="protein sequence ID" value="GLY86805.1"/>
    <property type="molecule type" value="Genomic_DNA"/>
</dbReference>
<accession>A0A9W6S2D2</accession>
<evidence type="ECO:0000313" key="2">
    <source>
        <dbReference type="EMBL" id="GLY86805.1"/>
    </source>
</evidence>
<dbReference type="Pfam" id="PF01047">
    <property type="entry name" value="MarR"/>
    <property type="match status" value="1"/>
</dbReference>
<dbReference type="InterPro" id="IPR036390">
    <property type="entry name" value="WH_DNA-bd_sf"/>
</dbReference>
<dbReference type="PANTHER" id="PTHR33164:SF104">
    <property type="entry name" value="TRANSCRIPTIONAL REGULATORY PROTEIN"/>
    <property type="match status" value="1"/>
</dbReference>
<dbReference type="RefSeq" id="WP_285575285.1">
    <property type="nucleotide sequence ID" value="NZ_BSTK01000006.1"/>
</dbReference>
<sequence>MNVPDPRLDLVDEIMAAWRVELPELAGVPFELSKRISRLARLIETATAAELDRLGLTNGEFEVLARLRSAGPPYRRKPNDLTKALLLSSGGTTHVLHRLTEAGLVTREADPDDRRSSWVRATPAGVEKAEAALLAANSAYRAIFGALPDETGRVLTDTLRDLARGPHIAYQR</sequence>
<dbReference type="PANTHER" id="PTHR33164">
    <property type="entry name" value="TRANSCRIPTIONAL REGULATOR, MARR FAMILY"/>
    <property type="match status" value="1"/>
</dbReference>
<dbReference type="InterPro" id="IPR039422">
    <property type="entry name" value="MarR/SlyA-like"/>
</dbReference>
<dbReference type="SMART" id="SM00347">
    <property type="entry name" value="HTH_MARR"/>
    <property type="match status" value="1"/>
</dbReference>
<dbReference type="GO" id="GO:0003700">
    <property type="term" value="F:DNA-binding transcription factor activity"/>
    <property type="evidence" value="ECO:0007669"/>
    <property type="project" value="InterPro"/>
</dbReference>
<dbReference type="GO" id="GO:0006950">
    <property type="term" value="P:response to stress"/>
    <property type="evidence" value="ECO:0007669"/>
    <property type="project" value="TreeGrafter"/>
</dbReference>
<comment type="caution">
    <text evidence="2">The sequence shown here is derived from an EMBL/GenBank/DDBJ whole genome shotgun (WGS) entry which is preliminary data.</text>
</comment>